<dbReference type="CDD" id="cd09859">
    <property type="entry name" value="PIN_53EXO"/>
    <property type="match status" value="1"/>
</dbReference>
<dbReference type="InterPro" id="IPR001098">
    <property type="entry name" value="DNA-dir_DNA_pol_A_palm_dom"/>
</dbReference>
<evidence type="ECO:0000259" key="13">
    <source>
        <dbReference type="SMART" id="SM00475"/>
    </source>
</evidence>
<dbReference type="NCBIfam" id="NF004397">
    <property type="entry name" value="PRK05755.1"/>
    <property type="match status" value="1"/>
</dbReference>
<evidence type="ECO:0000259" key="14">
    <source>
        <dbReference type="SMART" id="SM00482"/>
    </source>
</evidence>
<keyword evidence="4 11" id="KW-0235">DNA replication</keyword>
<dbReference type="InterPro" id="IPR002298">
    <property type="entry name" value="DNA_polymerase_A"/>
</dbReference>
<feature type="domain" description="5'-3' exonuclease" evidence="13">
    <location>
        <begin position="4"/>
        <end position="263"/>
    </location>
</feature>
<evidence type="ECO:0000256" key="10">
    <source>
        <dbReference type="NCBIfam" id="TIGR00593"/>
    </source>
</evidence>
<evidence type="ECO:0000256" key="5">
    <source>
        <dbReference type="ARBA" id="ARBA00022763"/>
    </source>
</evidence>
<accession>A0ABX8RBA5</accession>
<dbReference type="InterPro" id="IPR008918">
    <property type="entry name" value="HhH2"/>
</dbReference>
<keyword evidence="2 11" id="KW-0808">Transferase</keyword>
<evidence type="ECO:0000256" key="6">
    <source>
        <dbReference type="ARBA" id="ARBA00022932"/>
    </source>
</evidence>
<keyword evidence="12" id="KW-0175">Coiled coil</keyword>
<evidence type="ECO:0000256" key="7">
    <source>
        <dbReference type="ARBA" id="ARBA00023125"/>
    </source>
</evidence>
<keyword evidence="6 11" id="KW-0239">DNA-directed DNA polymerase</keyword>
<proteinExistence type="inferred from homology"/>
<gene>
    <name evidence="11 15" type="primary">polA</name>
    <name evidence="15" type="ORF">KVH43_10210</name>
</gene>
<evidence type="ECO:0000256" key="1">
    <source>
        <dbReference type="ARBA" id="ARBA00007705"/>
    </source>
</evidence>
<dbReference type="Pfam" id="PF22619">
    <property type="entry name" value="DNA_polI_exo1"/>
    <property type="match status" value="1"/>
</dbReference>
<evidence type="ECO:0000313" key="16">
    <source>
        <dbReference type="Proteomes" id="UP000886818"/>
    </source>
</evidence>
<dbReference type="InterPro" id="IPR018320">
    <property type="entry name" value="DNA_polymerase_1"/>
</dbReference>
<dbReference type="Pfam" id="PF00476">
    <property type="entry name" value="DNA_pol_A"/>
    <property type="match status" value="1"/>
</dbReference>
<dbReference type="SMART" id="SM00279">
    <property type="entry name" value="HhH2"/>
    <property type="match status" value="1"/>
</dbReference>
<comment type="catalytic activity">
    <reaction evidence="9 11">
        <text>DNA(n) + a 2'-deoxyribonucleoside 5'-triphosphate = DNA(n+1) + diphosphate</text>
        <dbReference type="Rhea" id="RHEA:22508"/>
        <dbReference type="Rhea" id="RHEA-COMP:17339"/>
        <dbReference type="Rhea" id="RHEA-COMP:17340"/>
        <dbReference type="ChEBI" id="CHEBI:33019"/>
        <dbReference type="ChEBI" id="CHEBI:61560"/>
        <dbReference type="ChEBI" id="CHEBI:173112"/>
        <dbReference type="EC" id="2.7.7.7"/>
    </reaction>
</comment>
<dbReference type="CDD" id="cd08637">
    <property type="entry name" value="DNA_pol_A_pol_I_C"/>
    <property type="match status" value="1"/>
</dbReference>
<keyword evidence="11" id="KW-0540">Nuclease</keyword>
<feature type="coiled-coil region" evidence="12">
    <location>
        <begin position="212"/>
        <end position="244"/>
    </location>
</feature>
<dbReference type="Pfam" id="PF02739">
    <property type="entry name" value="5_3_exonuc_N"/>
    <property type="match status" value="1"/>
</dbReference>
<dbReference type="RefSeq" id="WP_218282430.1">
    <property type="nucleotide sequence ID" value="NZ_CP078093.1"/>
</dbReference>
<sequence>MEGKKMIIIDGNSLINRTFYALPELTTKDGIHTNAVYGFVNVLYRIFEDYKPDYMNVAFDKKAPTFRHKSYDAYKAGRKKMPSELSEQLPILKEILDAFNINRVEIEGFEADDLIGTIARFCENKNVYSYIITGDRDALQLVSDKTKVLITKKGISELEEYGEEEVFEKYGVTPREFIDLKGLMGDKSDNIPGVPGVGEKTATKLIKEFKSIENLLKNIDKISKNKLREKLEEYAQQAVLSKKLATIITDVPVEMSLEEFKMKEPDRKKLVDLFNRLEFRKLMDKVKPKDAQTENKKNSVKTKIIHSIEELEPLKEKIRKNGEFCFKIFSDHIDLRNDKIFGVHIIVGDESYFIDIKGDLKLLEEMKDVFEDINIKKYGHETKKDMILLKENNISLNRVDFDSAVALYLIEPTRKSYEISYMAYEYFNEDIFSEEDLLGKGKKKIGLDQVPIEKLIAYGFGFCNTVRKLKKLFIEKLKEYNLEKLYYEVELPLIEVLAAMEFEGFMVDKEKLNELGKVLDERIENLKKEIFHEAGEEFNINSTKQLGEILFNRLGLPPIKKTKTGYSTNAEVLEKLYDKHNIIPKIIEYRQMVKLKSTYVDGLMAVINQTTKKIHSSFNQTVTATGRISSTEPNLQNIPIKLDVGREIRKVFVPTNEEYLLLDADYSQIELRILAHISKDHNLIEAFHKEQDIHAATASKVFNVPIDEVSPLQRSRAKAVNFGIVYGMSDYGLSENLHITKKEAQKYIDEYFDKYTGVKEYMDNIVVEGKEKGYVTTILNRRRYIPELKAKNYNIRSFGERTAMNTPIQGSAADIIKIAMIRVYNELKNKNLKSKLILQVHDELIVEVHKDEIEQVKKILKEEMESAINLEVPLKVDMHIGNSWYETK</sequence>
<evidence type="ECO:0000313" key="15">
    <source>
        <dbReference type="EMBL" id="QXM05732.1"/>
    </source>
</evidence>
<dbReference type="EC" id="2.7.7.7" evidence="10 11"/>
<comment type="subunit">
    <text evidence="11">Single-chain monomer with multiple functions.</text>
</comment>
<keyword evidence="11" id="KW-0378">Hydrolase</keyword>
<dbReference type="InterPro" id="IPR019760">
    <property type="entry name" value="DNA-dir_DNA_pol_A_CS"/>
</dbReference>
<dbReference type="Pfam" id="PF01367">
    <property type="entry name" value="5_3_exonuc"/>
    <property type="match status" value="1"/>
</dbReference>
<organism evidence="15 16">
    <name type="scientific">Crassaminicella indica</name>
    <dbReference type="NCBI Taxonomy" id="2855394"/>
    <lineage>
        <taxon>Bacteria</taxon>
        <taxon>Bacillati</taxon>
        <taxon>Bacillota</taxon>
        <taxon>Clostridia</taxon>
        <taxon>Eubacteriales</taxon>
        <taxon>Clostridiaceae</taxon>
        <taxon>Crassaminicella</taxon>
    </lineage>
</organism>
<keyword evidence="16" id="KW-1185">Reference proteome</keyword>
<dbReference type="InterPro" id="IPR002421">
    <property type="entry name" value="5-3_exonuclease"/>
</dbReference>
<evidence type="ECO:0000256" key="9">
    <source>
        <dbReference type="ARBA" id="ARBA00049244"/>
    </source>
</evidence>
<evidence type="ECO:0000256" key="2">
    <source>
        <dbReference type="ARBA" id="ARBA00022679"/>
    </source>
</evidence>
<keyword evidence="5 11" id="KW-0227">DNA damage</keyword>
<reference evidence="15" key="1">
    <citation type="submission" date="2021-07" db="EMBL/GenBank/DDBJ databases">
        <title>Complete genome sequence of Crassaminicella sp. 143-21, isolated from a deep-sea hydrothermal vent.</title>
        <authorList>
            <person name="Li X."/>
        </authorList>
    </citation>
    <scope>NUCLEOTIDE SEQUENCE</scope>
    <source>
        <strain evidence="15">143-21</strain>
    </source>
</reference>
<dbReference type="EMBL" id="CP078093">
    <property type="protein sequence ID" value="QXM05732.1"/>
    <property type="molecule type" value="Genomic_DNA"/>
</dbReference>
<dbReference type="CDD" id="cd09898">
    <property type="entry name" value="H3TH_53EXO"/>
    <property type="match status" value="1"/>
</dbReference>
<protein>
    <recommendedName>
        <fullName evidence="10 11">DNA polymerase I</fullName>
        <ecNumber evidence="10 11">2.7.7.7</ecNumber>
    </recommendedName>
</protein>
<dbReference type="PANTHER" id="PTHR10133">
    <property type="entry name" value="DNA POLYMERASE I"/>
    <property type="match status" value="1"/>
</dbReference>
<evidence type="ECO:0000256" key="8">
    <source>
        <dbReference type="ARBA" id="ARBA00023204"/>
    </source>
</evidence>
<dbReference type="SMART" id="SM00482">
    <property type="entry name" value="POLAc"/>
    <property type="match status" value="1"/>
</dbReference>
<name>A0ABX8RBA5_9CLOT</name>
<keyword evidence="7 11" id="KW-0238">DNA-binding</keyword>
<keyword evidence="8 11" id="KW-0234">DNA repair</keyword>
<evidence type="ECO:0000256" key="4">
    <source>
        <dbReference type="ARBA" id="ARBA00022705"/>
    </source>
</evidence>
<evidence type="ECO:0000256" key="11">
    <source>
        <dbReference type="RuleBase" id="RU004460"/>
    </source>
</evidence>
<comment type="function">
    <text evidence="11">In addition to polymerase activity, this DNA polymerase exhibits 5'-3' exonuclease activity.</text>
</comment>
<feature type="domain" description="DNA-directed DNA polymerase family A palm" evidence="14">
    <location>
        <begin position="645"/>
        <end position="852"/>
    </location>
</feature>
<keyword evidence="11" id="KW-0269">Exonuclease</keyword>
<dbReference type="NCBIfam" id="TIGR00593">
    <property type="entry name" value="pola"/>
    <property type="match status" value="1"/>
</dbReference>
<dbReference type="PANTHER" id="PTHR10133:SF27">
    <property type="entry name" value="DNA POLYMERASE NU"/>
    <property type="match status" value="1"/>
</dbReference>
<dbReference type="PROSITE" id="PS00447">
    <property type="entry name" value="DNA_POLYMERASE_A"/>
    <property type="match status" value="1"/>
</dbReference>
<dbReference type="SMART" id="SM00475">
    <property type="entry name" value="53EXOc"/>
    <property type="match status" value="1"/>
</dbReference>
<dbReference type="GO" id="GO:0003887">
    <property type="term" value="F:DNA-directed DNA polymerase activity"/>
    <property type="evidence" value="ECO:0007669"/>
    <property type="project" value="UniProtKB-EC"/>
</dbReference>
<dbReference type="InterPro" id="IPR020046">
    <property type="entry name" value="5-3_exonucl_a-hlix_arch_N"/>
</dbReference>
<dbReference type="InterPro" id="IPR054690">
    <property type="entry name" value="DNA_polI_exonuclease"/>
</dbReference>
<evidence type="ECO:0000256" key="3">
    <source>
        <dbReference type="ARBA" id="ARBA00022695"/>
    </source>
</evidence>
<dbReference type="CDD" id="cd06140">
    <property type="entry name" value="DNA_polA_I_Bacillus_like_exo"/>
    <property type="match status" value="1"/>
</dbReference>
<dbReference type="InterPro" id="IPR020045">
    <property type="entry name" value="DNA_polI_H3TH"/>
</dbReference>
<keyword evidence="3 11" id="KW-0548">Nucleotidyltransferase</keyword>
<dbReference type="Proteomes" id="UP000886818">
    <property type="component" value="Chromosome"/>
</dbReference>
<comment type="similarity">
    <text evidence="1 11">Belongs to the DNA polymerase type-A family.</text>
</comment>
<evidence type="ECO:0000256" key="12">
    <source>
        <dbReference type="SAM" id="Coils"/>
    </source>
</evidence>